<reference evidence="1 2" key="1">
    <citation type="journal article" date="2015" name="Clin. Infect. Dis.">
        <title>Genomic Investigations unmask Mycoplasma amphoriforme, a new respiratory pathogen.</title>
        <authorList>
            <person name="Gillespie S.H."/>
            <person name="Ling C.L."/>
            <person name="Oravcova K."/>
            <person name="Pinheiro M."/>
            <person name="Wells L."/>
            <person name="Bryant J.M."/>
            <person name="McHugh T.D."/>
            <person name="Bebear C."/>
            <person name="Webster D."/>
            <person name="Harris S.R."/>
            <person name="Seth-Smith H.M."/>
            <person name="Thomson N.R."/>
        </authorList>
    </citation>
    <scope>NUCLEOTIDE SEQUENCE [LARGE SCALE GENOMIC DNA]</scope>
    <source>
        <strain evidence="1 2">A39</strain>
    </source>
</reference>
<name>A0A292IIR6_9MOLU</name>
<accession>A0A292IIR6</accession>
<dbReference type="Proteomes" id="UP000261764">
    <property type="component" value="Chromosome I"/>
</dbReference>
<keyword evidence="2" id="KW-1185">Reference proteome</keyword>
<dbReference type="AlphaFoldDB" id="A0A292IIR6"/>
<organism evidence="1 2">
    <name type="scientific">Mycoplasma amphoriforme A39</name>
    <dbReference type="NCBI Taxonomy" id="572419"/>
    <lineage>
        <taxon>Bacteria</taxon>
        <taxon>Bacillati</taxon>
        <taxon>Mycoplasmatota</taxon>
        <taxon>Mollicutes</taxon>
        <taxon>Mycoplasmataceae</taxon>
        <taxon>Mycoplasma</taxon>
    </lineage>
</organism>
<proteinExistence type="predicted"/>
<gene>
    <name evidence="1" type="ORF">MAMA39_02860</name>
</gene>
<dbReference type="KEGG" id="mamp:MAMA39_02860"/>
<protein>
    <submittedName>
        <fullName evidence="1">Uncharacterized protein</fullName>
    </submittedName>
</protein>
<dbReference type="EMBL" id="HG937516">
    <property type="protein sequence ID" value="CDN40407.1"/>
    <property type="molecule type" value="Genomic_DNA"/>
</dbReference>
<sequence length="104" mass="12168">MISHLSANNLAKPNVASVYNTLHSFVKHGLVQAFLNTTNFKIYYNIRHQAHEHAYFYQKNEFQTIPLPLKLTKELNLFFNANKIQANNYYLVATNYQEKESSNE</sequence>
<dbReference type="InterPro" id="IPR036390">
    <property type="entry name" value="WH_DNA-bd_sf"/>
</dbReference>
<evidence type="ECO:0000313" key="1">
    <source>
        <dbReference type="EMBL" id="CDN40407.1"/>
    </source>
</evidence>
<evidence type="ECO:0000313" key="2">
    <source>
        <dbReference type="Proteomes" id="UP000261764"/>
    </source>
</evidence>
<dbReference type="SUPFAM" id="SSF46785">
    <property type="entry name" value="Winged helix' DNA-binding domain"/>
    <property type="match status" value="1"/>
</dbReference>